<evidence type="ECO:0000313" key="2">
    <source>
        <dbReference type="Proteomes" id="UP000003959"/>
    </source>
</evidence>
<sequence length="44" mass="4941">MKVQDIRMGNGLEVIIVTHLPLPNFYKTDVPGSNISIIQLIFTN</sequence>
<dbReference type="AlphaFoldDB" id="F4XXD2"/>
<accession>F4XXD2</accession>
<name>F4XXD2_9CYAN</name>
<dbReference type="EMBL" id="GL890946">
    <property type="protein sequence ID" value="EGJ30791.1"/>
    <property type="molecule type" value="Genomic_DNA"/>
</dbReference>
<evidence type="ECO:0000313" key="1">
    <source>
        <dbReference type="EMBL" id="EGJ30791.1"/>
    </source>
</evidence>
<proteinExistence type="predicted"/>
<dbReference type="Proteomes" id="UP000003959">
    <property type="component" value="Unassembled WGS sequence"/>
</dbReference>
<protein>
    <submittedName>
        <fullName evidence="1">Uncharacterized protein</fullName>
    </submittedName>
</protein>
<keyword evidence="2" id="KW-1185">Reference proteome</keyword>
<gene>
    <name evidence="1" type="ORF">LYNGBM3L_47170</name>
</gene>
<organism evidence="1 2">
    <name type="scientific">Moorena producens 3L</name>
    <dbReference type="NCBI Taxonomy" id="489825"/>
    <lineage>
        <taxon>Bacteria</taxon>
        <taxon>Bacillati</taxon>
        <taxon>Cyanobacteriota</taxon>
        <taxon>Cyanophyceae</taxon>
        <taxon>Coleofasciculales</taxon>
        <taxon>Coleofasciculaceae</taxon>
        <taxon>Moorena</taxon>
    </lineage>
</organism>
<dbReference type="HOGENOM" id="CLU_3218747_0_0_3"/>
<reference evidence="2" key="1">
    <citation type="journal article" date="2011" name="Proc. Natl. Acad. Sci. U.S.A.">
        <title>Genomic insights into the physiology and ecology of the marine filamentous cyanobacterium Lyngbya majuscula.</title>
        <authorList>
            <person name="Jones A.C."/>
            <person name="Monroe E.A."/>
            <person name="Podell S."/>
            <person name="Hess W.R."/>
            <person name="Klages S."/>
            <person name="Esquenazi E."/>
            <person name="Niessen S."/>
            <person name="Hoover H."/>
            <person name="Rothmann M."/>
            <person name="Lasken R.S."/>
            <person name="Yates J.R.III."/>
            <person name="Reinhardt R."/>
            <person name="Kube M."/>
            <person name="Burkart M.D."/>
            <person name="Allen E.E."/>
            <person name="Dorrestein P.C."/>
            <person name="Gerwick W.H."/>
            <person name="Gerwick L."/>
        </authorList>
    </citation>
    <scope>NUCLEOTIDE SEQUENCE [LARGE SCALE GENOMIC DNA]</scope>
    <source>
        <strain evidence="2">3L</strain>
    </source>
</reference>